<dbReference type="Gene3D" id="6.10.340.10">
    <property type="match status" value="1"/>
</dbReference>
<dbReference type="PROSITE" id="PS50885">
    <property type="entry name" value="HAMP"/>
    <property type="match status" value="1"/>
</dbReference>
<dbReference type="GO" id="GO:0007165">
    <property type="term" value="P:signal transduction"/>
    <property type="evidence" value="ECO:0007669"/>
    <property type="project" value="UniProtKB-KW"/>
</dbReference>
<reference evidence="7 8" key="1">
    <citation type="submission" date="2019-03" db="EMBL/GenBank/DDBJ databases">
        <title>Genomic Encyclopedia of Type Strains, Phase III (KMG-III): the genomes of soil and plant-associated and newly described type strains.</title>
        <authorList>
            <person name="Whitman W."/>
        </authorList>
    </citation>
    <scope>NUCLEOTIDE SEQUENCE [LARGE SCALE GENOMIC DNA]</scope>
    <source>
        <strain evidence="7 8">CGMCC 1.7660</strain>
    </source>
</reference>
<keyword evidence="4" id="KW-1133">Transmembrane helix</keyword>
<dbReference type="EMBL" id="SNYW01000008">
    <property type="protein sequence ID" value="TDQ82041.1"/>
    <property type="molecule type" value="Genomic_DNA"/>
</dbReference>
<proteinExistence type="inferred from homology"/>
<sequence>MQRSLGIAAKLALAIALFLLPVGYTIYQLYGTQQIAIDFGTKEAQGNAYLGQLRAAHGALLAGRDLPAIAAGIDRAGAQFGPGMESAEQHAALKAALDAGDAAAARAAIRALITRVGDKSNLILDPDLDSYYVMDLVLLKIPELMDQVDNVAAYAASHAASGGTGYSIADVAGFLQMTGAFDTLVGGTQASIGQAYDGSSGNIYDRVDLLPGLLQPGAEAMFASLAAFKASYAGSQLSAGEAALDLAAIGAARDAALDAVIAFGDANHAALDALLAARIASFQQDRIVVFATTALLFALAIFGVIFFIRRNVTRPIDQLAVTIEAIARDRTDIAVALTARGDELGRMARHVETFRAGVARRLELEAAARQETARRESQIRDIQALCGDFEQRFVAAVGAMMGSAGDLEQQSGVMRQAAEISGRQSENVAQLAEIAAGNAQSIASAVTEMSASFEEIGRQAESATETAGTAVGRAGEISRIVGGLTEVAAKVSGVLGLIRDIAGKTNLLALNATIEAARAGEAGKGFAVVATEVKNLAAQTTSATTEIESQIAGVQSAAQEAAGAISEIATIIEGMNQSTAAIFAAVTQQSAATQEIARNVTEATAKTREVASVITEVKSAAETTGARSDRVHDVAGSVSGQAGDLKAVVEGFLSRLIETAGRGQAA</sequence>
<dbReference type="Pfam" id="PF00015">
    <property type="entry name" value="MCPsignal"/>
    <property type="match status" value="1"/>
</dbReference>
<comment type="caution">
    <text evidence="7">The sequence shown here is derived from an EMBL/GenBank/DDBJ whole genome shotgun (WGS) entry which is preliminary data.</text>
</comment>
<keyword evidence="1 3" id="KW-0807">Transducer</keyword>
<feature type="domain" description="HAMP" evidence="6">
    <location>
        <begin position="310"/>
        <end position="363"/>
    </location>
</feature>
<dbReference type="PANTHER" id="PTHR32089:SF112">
    <property type="entry name" value="LYSOZYME-LIKE PROTEIN-RELATED"/>
    <property type="match status" value="1"/>
</dbReference>
<dbReference type="RefSeq" id="WP_133613359.1">
    <property type="nucleotide sequence ID" value="NZ_SNYW01000008.1"/>
</dbReference>
<dbReference type="Gene3D" id="1.10.287.950">
    <property type="entry name" value="Methyl-accepting chemotaxis protein"/>
    <property type="match status" value="1"/>
</dbReference>
<evidence type="ECO:0000313" key="8">
    <source>
        <dbReference type="Proteomes" id="UP000295783"/>
    </source>
</evidence>
<keyword evidence="4" id="KW-0812">Transmembrane</keyword>
<protein>
    <submittedName>
        <fullName evidence="7">Methyl-accepting chemotaxis protein</fullName>
    </submittedName>
</protein>
<dbReference type="SMART" id="SM00304">
    <property type="entry name" value="HAMP"/>
    <property type="match status" value="1"/>
</dbReference>
<evidence type="ECO:0000259" key="5">
    <source>
        <dbReference type="PROSITE" id="PS50111"/>
    </source>
</evidence>
<dbReference type="SMART" id="SM00283">
    <property type="entry name" value="MA"/>
    <property type="match status" value="1"/>
</dbReference>
<comment type="similarity">
    <text evidence="2">Belongs to the methyl-accepting chemotaxis (MCP) protein family.</text>
</comment>
<dbReference type="AlphaFoldDB" id="A0A4R6WRF7"/>
<feature type="domain" description="Methyl-accepting transducer" evidence="5">
    <location>
        <begin position="403"/>
        <end position="625"/>
    </location>
</feature>
<evidence type="ECO:0000256" key="1">
    <source>
        <dbReference type="ARBA" id="ARBA00023224"/>
    </source>
</evidence>
<dbReference type="InterPro" id="IPR003660">
    <property type="entry name" value="HAMP_dom"/>
</dbReference>
<dbReference type="PROSITE" id="PS50111">
    <property type="entry name" value="CHEMOTAXIS_TRANSDUC_2"/>
    <property type="match status" value="1"/>
</dbReference>
<dbReference type="PANTHER" id="PTHR32089">
    <property type="entry name" value="METHYL-ACCEPTING CHEMOTAXIS PROTEIN MCPB"/>
    <property type="match status" value="1"/>
</dbReference>
<keyword evidence="4" id="KW-0472">Membrane</keyword>
<dbReference type="SUPFAM" id="SSF58104">
    <property type="entry name" value="Methyl-accepting chemotaxis protein (MCP) signaling domain"/>
    <property type="match status" value="1"/>
</dbReference>
<accession>A0A4R6WRF7</accession>
<organism evidence="7 8">
    <name type="scientific">Dongia mobilis</name>
    <dbReference type="NCBI Taxonomy" id="578943"/>
    <lineage>
        <taxon>Bacteria</taxon>
        <taxon>Pseudomonadati</taxon>
        <taxon>Pseudomonadota</taxon>
        <taxon>Alphaproteobacteria</taxon>
        <taxon>Rhodospirillales</taxon>
        <taxon>Dongiaceae</taxon>
        <taxon>Dongia</taxon>
    </lineage>
</organism>
<gene>
    <name evidence="7" type="ORF">A8950_1861</name>
</gene>
<dbReference type="Pfam" id="PF00672">
    <property type="entry name" value="HAMP"/>
    <property type="match status" value="1"/>
</dbReference>
<dbReference type="GO" id="GO:0016020">
    <property type="term" value="C:membrane"/>
    <property type="evidence" value="ECO:0007669"/>
    <property type="project" value="InterPro"/>
</dbReference>
<evidence type="ECO:0000313" key="7">
    <source>
        <dbReference type="EMBL" id="TDQ82041.1"/>
    </source>
</evidence>
<feature type="transmembrane region" description="Helical" evidence="4">
    <location>
        <begin position="287"/>
        <end position="308"/>
    </location>
</feature>
<evidence type="ECO:0000256" key="2">
    <source>
        <dbReference type="ARBA" id="ARBA00029447"/>
    </source>
</evidence>
<evidence type="ECO:0000259" key="6">
    <source>
        <dbReference type="PROSITE" id="PS50885"/>
    </source>
</evidence>
<evidence type="ECO:0000256" key="3">
    <source>
        <dbReference type="PROSITE-ProRule" id="PRU00284"/>
    </source>
</evidence>
<keyword evidence="8" id="KW-1185">Reference proteome</keyword>
<dbReference type="OrthoDB" id="2489132at2"/>
<name>A0A4R6WRF7_9PROT</name>
<dbReference type="InterPro" id="IPR004089">
    <property type="entry name" value="MCPsignal_dom"/>
</dbReference>
<dbReference type="Proteomes" id="UP000295783">
    <property type="component" value="Unassembled WGS sequence"/>
</dbReference>
<evidence type="ECO:0000256" key="4">
    <source>
        <dbReference type="SAM" id="Phobius"/>
    </source>
</evidence>